<evidence type="ECO:0000313" key="2">
    <source>
        <dbReference type="Proteomes" id="UP000008367"/>
    </source>
</evidence>
<dbReference type="Proteomes" id="UP000008367">
    <property type="component" value="Unassembled WGS sequence"/>
</dbReference>
<sequence length="57" mass="6648">YLYSLFVICLARQLSLHFALIFLLERTMHAFFSIHFRSGAENVRHVGAIFSYRPSLS</sequence>
<name>A0A454CPE6_VIBHA</name>
<reference evidence="1 2" key="1">
    <citation type="submission" date="2012-10" db="EMBL/GenBank/DDBJ databases">
        <title>Genome sequence of Vibrio Cholerae HENC-02.</title>
        <authorList>
            <person name="Eppinger M."/>
            <person name="Hasan N.A."/>
            <person name="Sengamalay N."/>
            <person name="Hine E."/>
            <person name="Su Q."/>
            <person name="Daugherty S.C."/>
            <person name="Young S."/>
            <person name="Sadzewicz L."/>
            <person name="Tallon L."/>
            <person name="Cebula T.A."/>
            <person name="Ravel J."/>
            <person name="Colwell R.R."/>
        </authorList>
    </citation>
    <scope>NUCLEOTIDE SEQUENCE [LARGE SCALE GENOMIC DNA]</scope>
    <source>
        <strain evidence="1 2">HENC-02</strain>
    </source>
</reference>
<protein>
    <submittedName>
        <fullName evidence="1">Isochorismatase family protein</fullName>
    </submittedName>
</protein>
<dbReference type="EMBL" id="AJSR01002600">
    <property type="protein sequence ID" value="EKM28278.1"/>
    <property type="molecule type" value="Genomic_DNA"/>
</dbReference>
<accession>A0A454CPE6</accession>
<gene>
    <name evidence="1" type="ORF">VCHENC02_5810B</name>
</gene>
<proteinExistence type="predicted"/>
<evidence type="ECO:0000313" key="1">
    <source>
        <dbReference type="EMBL" id="EKM28278.1"/>
    </source>
</evidence>
<feature type="non-terminal residue" evidence="1">
    <location>
        <position position="1"/>
    </location>
</feature>
<organism evidence="1 2">
    <name type="scientific">Vibrio harveyi</name>
    <name type="common">Beneckea harveyi</name>
    <dbReference type="NCBI Taxonomy" id="669"/>
    <lineage>
        <taxon>Bacteria</taxon>
        <taxon>Pseudomonadati</taxon>
        <taxon>Pseudomonadota</taxon>
        <taxon>Gammaproteobacteria</taxon>
        <taxon>Vibrionales</taxon>
        <taxon>Vibrionaceae</taxon>
        <taxon>Vibrio</taxon>
    </lineage>
</organism>
<comment type="caution">
    <text evidence="1">The sequence shown here is derived from an EMBL/GenBank/DDBJ whole genome shotgun (WGS) entry which is preliminary data.</text>
</comment>
<dbReference type="AlphaFoldDB" id="A0A454CPE6"/>